<dbReference type="Gene3D" id="1.10.2020.10">
    <property type="entry name" value="uronate isomerase, domain 2, chain A"/>
    <property type="match status" value="1"/>
</dbReference>
<comment type="catalytic activity">
    <reaction evidence="7">
        <text>aldehydo-D-galacturonate = keto-D-tagaturonate</text>
        <dbReference type="Rhea" id="RHEA:27702"/>
        <dbReference type="ChEBI" id="CHEBI:12952"/>
        <dbReference type="ChEBI" id="CHEBI:17886"/>
    </reaction>
</comment>
<dbReference type="EC" id="5.3.1.12" evidence="4 7"/>
<dbReference type="InterPro" id="IPR032466">
    <property type="entry name" value="Metal_Hydrolase"/>
</dbReference>
<evidence type="ECO:0000256" key="4">
    <source>
        <dbReference type="ARBA" id="ARBA00012546"/>
    </source>
</evidence>
<dbReference type="EMBL" id="CP094358">
    <property type="protein sequence ID" value="UOB19096.1"/>
    <property type="molecule type" value="Genomic_DNA"/>
</dbReference>
<evidence type="ECO:0000256" key="2">
    <source>
        <dbReference type="ARBA" id="ARBA00004892"/>
    </source>
</evidence>
<organism evidence="8 9">
    <name type="scientific">Abyssalbus ytuae</name>
    <dbReference type="NCBI Taxonomy" id="2926907"/>
    <lineage>
        <taxon>Bacteria</taxon>
        <taxon>Pseudomonadati</taxon>
        <taxon>Bacteroidota</taxon>
        <taxon>Flavobacteriia</taxon>
        <taxon>Flavobacteriales</taxon>
        <taxon>Flavobacteriaceae</taxon>
        <taxon>Abyssalbus</taxon>
    </lineage>
</organism>
<dbReference type="PANTHER" id="PTHR30068">
    <property type="entry name" value="URONATE ISOMERASE"/>
    <property type="match status" value="1"/>
</dbReference>
<dbReference type="Proteomes" id="UP000831290">
    <property type="component" value="Chromosome"/>
</dbReference>
<protein>
    <recommendedName>
        <fullName evidence="5 7">Uronate isomerase</fullName>
        <ecNumber evidence="4 7">5.3.1.12</ecNumber>
    </recommendedName>
    <alternativeName>
        <fullName evidence="7">Glucuronate isomerase</fullName>
    </alternativeName>
    <alternativeName>
        <fullName evidence="7">Uronic isomerase</fullName>
    </alternativeName>
</protein>
<keyword evidence="6 7" id="KW-0413">Isomerase</keyword>
<evidence type="ECO:0000313" key="8">
    <source>
        <dbReference type="EMBL" id="UOB19096.1"/>
    </source>
</evidence>
<evidence type="ECO:0000256" key="1">
    <source>
        <dbReference type="ARBA" id="ARBA00001165"/>
    </source>
</evidence>
<comment type="pathway">
    <text evidence="2 7">Carbohydrate metabolism; pentose and glucuronate interconversion.</text>
</comment>
<reference evidence="8" key="1">
    <citation type="submission" date="2022-03" db="EMBL/GenBank/DDBJ databases">
        <title>Description of Abyssus ytuae gen. nov., sp. nov., a novel member of the family Flavobacteriaceae isolated from the sediment of Mariana Trench.</title>
        <authorList>
            <person name="Zhang J."/>
            <person name="Xu X."/>
        </authorList>
    </citation>
    <scope>NUCLEOTIDE SEQUENCE</scope>
    <source>
        <strain evidence="8">MT3330</strain>
    </source>
</reference>
<keyword evidence="9" id="KW-1185">Reference proteome</keyword>
<dbReference type="GO" id="GO:0019698">
    <property type="term" value="P:D-galacturonate catabolic process"/>
    <property type="evidence" value="ECO:0007669"/>
    <property type="project" value="TreeGrafter"/>
</dbReference>
<name>A0A9E6ZY53_9FLAO</name>
<accession>A0A9E6ZY53</accession>
<dbReference type="InterPro" id="IPR003766">
    <property type="entry name" value="Uronate_isomerase"/>
</dbReference>
<dbReference type="KEGG" id="fbm:MQE35_07305"/>
<dbReference type="RefSeq" id="WP_255845713.1">
    <property type="nucleotide sequence ID" value="NZ_CP094358.1"/>
</dbReference>
<gene>
    <name evidence="7 8" type="primary">uxaC</name>
    <name evidence="8" type="ORF">MQE35_07305</name>
</gene>
<dbReference type="NCBIfam" id="NF002794">
    <property type="entry name" value="PRK02925.1"/>
    <property type="match status" value="1"/>
</dbReference>
<evidence type="ECO:0000256" key="5">
    <source>
        <dbReference type="ARBA" id="ARBA00020555"/>
    </source>
</evidence>
<sequence length="478" mass="55231">MEKFIHDDFLLETKTAKELYHDYAKKMPLIDYHSHLSPDYIAYNKQFANLTELWIEGDHYKWRAMRMLGIEEKYISGNAPDRDKFEKWAYTVPYTLRNPLFHWSHLELKRYFNIPYLLKPETARKIYDHCNELISTPEFSAGNLIKKMKVKVVCTTDDPVDNLSSHEKCAEGDFEVKVLPTFRPDNILEIDKPEFNKYVEDLAGAASTSITSFETLLEALQSRINYFHLHGCRLSDHGLPYVYSKKFTYKEADSVLKKKLKKETISHDEVLTYKSALLHYLGKMYHEKGWVMQLHLGPVRNVNEALLVKIGANAGADSIGDFQHAEALGEFLNGLNNENSLPKTILYNVNPSDNEVFATMSGNFSSEDIKGKVQFGAAWWFLDQKDGITKQINALSNMALLSCSVGMLTDSRSFMSFPRHEYFRRILCNIFGNDVKKGELPDDIKWAGKIIQDICYYNAREYFNFPSVLQYKSETTIK</sequence>
<dbReference type="GO" id="GO:0042840">
    <property type="term" value="P:D-glucuronate catabolic process"/>
    <property type="evidence" value="ECO:0007669"/>
    <property type="project" value="TreeGrafter"/>
</dbReference>
<comment type="catalytic activity">
    <reaction evidence="1 7">
        <text>D-glucuronate = D-fructuronate</text>
        <dbReference type="Rhea" id="RHEA:13049"/>
        <dbReference type="ChEBI" id="CHEBI:58720"/>
        <dbReference type="ChEBI" id="CHEBI:59863"/>
        <dbReference type="EC" id="5.3.1.12"/>
    </reaction>
</comment>
<dbReference type="HAMAP" id="MF_00675">
    <property type="entry name" value="UxaC"/>
    <property type="match status" value="1"/>
</dbReference>
<dbReference type="SUPFAM" id="SSF51556">
    <property type="entry name" value="Metallo-dependent hydrolases"/>
    <property type="match status" value="1"/>
</dbReference>
<dbReference type="AlphaFoldDB" id="A0A9E6ZY53"/>
<proteinExistence type="inferred from homology"/>
<comment type="similarity">
    <text evidence="3 7">Belongs to the metallo-dependent hydrolases superfamily. Uronate isomerase family.</text>
</comment>
<dbReference type="Pfam" id="PF02614">
    <property type="entry name" value="UxaC"/>
    <property type="match status" value="1"/>
</dbReference>
<evidence type="ECO:0000256" key="7">
    <source>
        <dbReference type="HAMAP-Rule" id="MF_00675"/>
    </source>
</evidence>
<dbReference type="Gene3D" id="3.20.20.140">
    <property type="entry name" value="Metal-dependent hydrolases"/>
    <property type="match status" value="1"/>
</dbReference>
<evidence type="ECO:0000256" key="6">
    <source>
        <dbReference type="ARBA" id="ARBA00023235"/>
    </source>
</evidence>
<evidence type="ECO:0000313" key="9">
    <source>
        <dbReference type="Proteomes" id="UP000831290"/>
    </source>
</evidence>
<dbReference type="GO" id="GO:0008880">
    <property type="term" value="F:glucuronate isomerase activity"/>
    <property type="evidence" value="ECO:0007669"/>
    <property type="project" value="UniProtKB-UniRule"/>
</dbReference>
<evidence type="ECO:0000256" key="3">
    <source>
        <dbReference type="ARBA" id="ARBA00008397"/>
    </source>
</evidence>
<dbReference type="PANTHER" id="PTHR30068:SF4">
    <property type="entry name" value="URONATE ISOMERASE"/>
    <property type="match status" value="1"/>
</dbReference>